<sequence>MSGCDPYEPRFGKPCECDCGDYYTDYDGYDADDEYPRETEDFDCD</sequence>
<dbReference type="RefSeq" id="WP_186818337.1">
    <property type="nucleotide sequence ID" value="NZ_BJXA01000009.1"/>
</dbReference>
<evidence type="ECO:0000313" key="1">
    <source>
        <dbReference type="EMBL" id="GEM37452.1"/>
    </source>
</evidence>
<proteinExistence type="predicted"/>
<reference evidence="1 2" key="1">
    <citation type="submission" date="2019-07" db="EMBL/GenBank/DDBJ databases">
        <title>Whole genome shotgun sequence of Nocardia ninae NBRC 108245.</title>
        <authorList>
            <person name="Hosoyama A."/>
            <person name="Uohara A."/>
            <person name="Ohji S."/>
            <person name="Ichikawa N."/>
        </authorList>
    </citation>
    <scope>NUCLEOTIDE SEQUENCE [LARGE SCALE GENOMIC DNA]</scope>
    <source>
        <strain evidence="1 2">NBRC 108245</strain>
    </source>
</reference>
<dbReference type="AlphaFoldDB" id="A0A511M9W7"/>
<protein>
    <submittedName>
        <fullName evidence="1">Uncharacterized protein</fullName>
    </submittedName>
</protein>
<keyword evidence="2" id="KW-1185">Reference proteome</keyword>
<accession>A0A511M9W7</accession>
<gene>
    <name evidence="1" type="ORF">NN4_19710</name>
</gene>
<comment type="caution">
    <text evidence="1">The sequence shown here is derived from an EMBL/GenBank/DDBJ whole genome shotgun (WGS) entry which is preliminary data.</text>
</comment>
<evidence type="ECO:0000313" key="2">
    <source>
        <dbReference type="Proteomes" id="UP000321424"/>
    </source>
</evidence>
<dbReference type="EMBL" id="BJXA01000009">
    <property type="protein sequence ID" value="GEM37452.1"/>
    <property type="molecule type" value="Genomic_DNA"/>
</dbReference>
<organism evidence="1 2">
    <name type="scientific">Nocardia ninae NBRC 108245</name>
    <dbReference type="NCBI Taxonomy" id="1210091"/>
    <lineage>
        <taxon>Bacteria</taxon>
        <taxon>Bacillati</taxon>
        <taxon>Actinomycetota</taxon>
        <taxon>Actinomycetes</taxon>
        <taxon>Mycobacteriales</taxon>
        <taxon>Nocardiaceae</taxon>
        <taxon>Nocardia</taxon>
    </lineage>
</organism>
<name>A0A511M9W7_9NOCA</name>
<dbReference type="Proteomes" id="UP000321424">
    <property type="component" value="Unassembled WGS sequence"/>
</dbReference>